<sequence>MKIRKYTTLAALLLFVATYSHAQFFAYDGFETPGDYTDATDVTAQSGGGSGDWDTVTLPNWNSINAGGTFETVTSSLTYTAGSDTLLTTTGSLDKSVGGNTIVDRDFNTTPFISTFSNTSTDLWFSLLVAAESTTDTSFRLTRDSAANGPSFEILNGNLRAQFNNDFSSNSVPLTDGTTYFLLGRVRQDAGAGGEDILDMWVNPDLDSAPIAAGDLTVEKGYDITIISRVQIQSRNNDSFHFDELRIGDSFSDVAPTVIPEPSVYVFAVGFSAIGLLVRRLRFFAK</sequence>
<feature type="signal peptide" evidence="1">
    <location>
        <begin position="1"/>
        <end position="22"/>
    </location>
</feature>
<dbReference type="RefSeq" id="WP_317831752.1">
    <property type="nucleotide sequence ID" value="NZ_CP136920.1"/>
</dbReference>
<evidence type="ECO:0008006" key="4">
    <source>
        <dbReference type="Google" id="ProtNLM"/>
    </source>
</evidence>
<gene>
    <name evidence="2" type="ORF">RZN69_14095</name>
</gene>
<accession>A0AAQ3QRY1</accession>
<evidence type="ECO:0000313" key="2">
    <source>
        <dbReference type="EMBL" id="WOO39751.1"/>
    </source>
</evidence>
<evidence type="ECO:0000313" key="3">
    <source>
        <dbReference type="Proteomes" id="UP001304300"/>
    </source>
</evidence>
<dbReference type="EMBL" id="CP136920">
    <property type="protein sequence ID" value="WOO39751.1"/>
    <property type="molecule type" value="Genomic_DNA"/>
</dbReference>
<proteinExistence type="predicted"/>
<dbReference type="Proteomes" id="UP001304300">
    <property type="component" value="Chromosome"/>
</dbReference>
<organism evidence="2 3">
    <name type="scientific">Rubellicoccus peritrichatus</name>
    <dbReference type="NCBI Taxonomy" id="3080537"/>
    <lineage>
        <taxon>Bacteria</taxon>
        <taxon>Pseudomonadati</taxon>
        <taxon>Verrucomicrobiota</taxon>
        <taxon>Opitutia</taxon>
        <taxon>Puniceicoccales</taxon>
        <taxon>Cerasicoccaceae</taxon>
        <taxon>Rubellicoccus</taxon>
    </lineage>
</organism>
<name>A0AAQ3QRY1_9BACT</name>
<keyword evidence="3" id="KW-1185">Reference proteome</keyword>
<feature type="chain" id="PRO_5042916718" description="PEP-CTERM protein-sorting domain-containing protein" evidence="1">
    <location>
        <begin position="23"/>
        <end position="286"/>
    </location>
</feature>
<dbReference type="KEGG" id="puo:RZN69_14095"/>
<dbReference type="AlphaFoldDB" id="A0AAQ3QRY1"/>
<reference evidence="2 3" key="1">
    <citation type="submission" date="2023-10" db="EMBL/GenBank/DDBJ databases">
        <title>Rubellicoccus peritrichatus gen. nov., sp. nov., isolated from an algae of coral reef tank.</title>
        <authorList>
            <person name="Luo J."/>
        </authorList>
    </citation>
    <scope>NUCLEOTIDE SEQUENCE [LARGE SCALE GENOMIC DNA]</scope>
    <source>
        <strain evidence="2 3">CR14</strain>
    </source>
</reference>
<keyword evidence="1" id="KW-0732">Signal</keyword>
<evidence type="ECO:0000256" key="1">
    <source>
        <dbReference type="SAM" id="SignalP"/>
    </source>
</evidence>
<protein>
    <recommendedName>
        <fullName evidence="4">PEP-CTERM protein-sorting domain-containing protein</fullName>
    </recommendedName>
</protein>